<proteinExistence type="predicted"/>
<dbReference type="WBParaSite" id="nRc.2.0.1.t31681-RA">
    <property type="protein sequence ID" value="nRc.2.0.1.t31681-RA"/>
    <property type="gene ID" value="nRc.2.0.1.g31681"/>
</dbReference>
<sequence length="75" mass="8832">MQTWLFVGNQNNDDLSTRSAHQLQIERANFIQTIMQVRRRYGPPRLVQSLNISRKLNIKCNNILVQQDSRLSHNI</sequence>
<reference evidence="2" key="1">
    <citation type="submission" date="2022-11" db="UniProtKB">
        <authorList>
            <consortium name="WormBaseParasite"/>
        </authorList>
    </citation>
    <scope>IDENTIFICATION</scope>
</reference>
<accession>A0A915JYX2</accession>
<protein>
    <submittedName>
        <fullName evidence="2">Uncharacterized protein</fullName>
    </submittedName>
</protein>
<keyword evidence="1" id="KW-1185">Reference proteome</keyword>
<dbReference type="AlphaFoldDB" id="A0A915JYX2"/>
<name>A0A915JYX2_ROMCU</name>
<dbReference type="Proteomes" id="UP000887565">
    <property type="component" value="Unplaced"/>
</dbReference>
<evidence type="ECO:0000313" key="2">
    <source>
        <dbReference type="WBParaSite" id="nRc.2.0.1.t31681-RA"/>
    </source>
</evidence>
<organism evidence="1 2">
    <name type="scientific">Romanomermis culicivorax</name>
    <name type="common">Nematode worm</name>
    <dbReference type="NCBI Taxonomy" id="13658"/>
    <lineage>
        <taxon>Eukaryota</taxon>
        <taxon>Metazoa</taxon>
        <taxon>Ecdysozoa</taxon>
        <taxon>Nematoda</taxon>
        <taxon>Enoplea</taxon>
        <taxon>Dorylaimia</taxon>
        <taxon>Mermithida</taxon>
        <taxon>Mermithoidea</taxon>
        <taxon>Mermithidae</taxon>
        <taxon>Romanomermis</taxon>
    </lineage>
</organism>
<evidence type="ECO:0000313" key="1">
    <source>
        <dbReference type="Proteomes" id="UP000887565"/>
    </source>
</evidence>